<organism evidence="14 15">
    <name type="scientific">Deinococcus depolymerans</name>
    <dbReference type="NCBI Taxonomy" id="392408"/>
    <lineage>
        <taxon>Bacteria</taxon>
        <taxon>Thermotogati</taxon>
        <taxon>Deinococcota</taxon>
        <taxon>Deinococci</taxon>
        <taxon>Deinococcales</taxon>
        <taxon>Deinococcaceae</taxon>
        <taxon>Deinococcus</taxon>
    </lineage>
</organism>
<proteinExistence type="predicted"/>
<feature type="domain" description="General secretion pathway GspH" evidence="13">
    <location>
        <begin position="48"/>
        <end position="140"/>
    </location>
</feature>
<evidence type="ECO:0000256" key="2">
    <source>
        <dbReference type="ARBA" id="ARBA00004377"/>
    </source>
</evidence>
<evidence type="ECO:0000256" key="1">
    <source>
        <dbReference type="ARBA" id="ARBA00004203"/>
    </source>
</evidence>
<keyword evidence="10 12" id="KW-0472">Membrane</keyword>
<evidence type="ECO:0000256" key="7">
    <source>
        <dbReference type="ARBA" id="ARBA00022692"/>
    </source>
</evidence>
<dbReference type="NCBIfam" id="TIGR02532">
    <property type="entry name" value="IV_pilin_GFxxxE"/>
    <property type="match status" value="1"/>
</dbReference>
<dbReference type="Proteomes" id="UP001500191">
    <property type="component" value="Unassembled WGS sequence"/>
</dbReference>
<feature type="transmembrane region" description="Helical" evidence="12">
    <location>
        <begin position="12"/>
        <end position="37"/>
    </location>
</feature>
<evidence type="ECO:0000313" key="14">
    <source>
        <dbReference type="EMBL" id="GAA0497660.1"/>
    </source>
</evidence>
<name>A0ABP3LDT3_9DEIO</name>
<keyword evidence="11" id="KW-0998">Cell outer membrane</keyword>
<evidence type="ECO:0000256" key="8">
    <source>
        <dbReference type="ARBA" id="ARBA00022764"/>
    </source>
</evidence>
<accession>A0ABP3LDT3</accession>
<evidence type="ECO:0000256" key="10">
    <source>
        <dbReference type="ARBA" id="ARBA00023136"/>
    </source>
</evidence>
<evidence type="ECO:0000313" key="15">
    <source>
        <dbReference type="Proteomes" id="UP001500191"/>
    </source>
</evidence>
<protein>
    <submittedName>
        <fullName evidence="14">Type II secretion system protein</fullName>
    </submittedName>
</protein>
<gene>
    <name evidence="14" type="ORF">GCM10008937_00870</name>
</gene>
<dbReference type="Gene3D" id="3.30.700.10">
    <property type="entry name" value="Glycoprotein, Type 4 Pilin"/>
    <property type="match status" value="1"/>
</dbReference>
<dbReference type="EMBL" id="BAAADB010000003">
    <property type="protein sequence ID" value="GAA0497660.1"/>
    <property type="molecule type" value="Genomic_DNA"/>
</dbReference>
<evidence type="ECO:0000256" key="3">
    <source>
        <dbReference type="ARBA" id="ARBA00004418"/>
    </source>
</evidence>
<evidence type="ECO:0000256" key="9">
    <source>
        <dbReference type="ARBA" id="ARBA00022989"/>
    </source>
</evidence>
<keyword evidence="4" id="KW-1003">Cell membrane</keyword>
<keyword evidence="9 12" id="KW-1133">Transmembrane helix</keyword>
<dbReference type="Pfam" id="PF07963">
    <property type="entry name" value="N_methyl"/>
    <property type="match status" value="1"/>
</dbReference>
<dbReference type="InterPro" id="IPR012902">
    <property type="entry name" value="N_methyl_site"/>
</dbReference>
<keyword evidence="5" id="KW-0488">Methylation</keyword>
<keyword evidence="15" id="KW-1185">Reference proteome</keyword>
<evidence type="ECO:0000256" key="5">
    <source>
        <dbReference type="ARBA" id="ARBA00022481"/>
    </source>
</evidence>
<dbReference type="RefSeq" id="WP_343754887.1">
    <property type="nucleotide sequence ID" value="NZ_BAAADB010000003.1"/>
</dbReference>
<reference evidence="15" key="1">
    <citation type="journal article" date="2019" name="Int. J. Syst. Evol. Microbiol.">
        <title>The Global Catalogue of Microorganisms (GCM) 10K type strain sequencing project: providing services to taxonomists for standard genome sequencing and annotation.</title>
        <authorList>
            <consortium name="The Broad Institute Genomics Platform"/>
            <consortium name="The Broad Institute Genome Sequencing Center for Infectious Disease"/>
            <person name="Wu L."/>
            <person name="Ma J."/>
        </authorList>
    </citation>
    <scope>NUCLEOTIDE SEQUENCE [LARGE SCALE GENOMIC DNA]</scope>
    <source>
        <strain evidence="15">JCM 14368</strain>
    </source>
</reference>
<dbReference type="SUPFAM" id="SSF54523">
    <property type="entry name" value="Pili subunits"/>
    <property type="match status" value="1"/>
</dbReference>
<evidence type="ECO:0000259" key="13">
    <source>
        <dbReference type="Pfam" id="PF12019"/>
    </source>
</evidence>
<keyword evidence="7 12" id="KW-0812">Transmembrane</keyword>
<dbReference type="InterPro" id="IPR045584">
    <property type="entry name" value="Pilin-like"/>
</dbReference>
<sequence>MTPGHPRARQAGFTLLELLIAMAILAIVAGIFSFSLLGTYRASQVREAAAQLTADLRQARSDALRTGQSASVTVAANSAAYTFTRAGTPQARTLPNGVTLTSVVGASNVIYTAPTGTTGGNGTTWTLTSPGGTRSLKVKVIGITGKVMIDATN</sequence>
<comment type="subcellular location">
    <subcellularLocation>
        <location evidence="2">Cell inner membrane</location>
        <topology evidence="2">Single-pass membrane protein</topology>
    </subcellularLocation>
    <subcellularLocation>
        <location evidence="1">Cell outer membrane</location>
        <topology evidence="1">Single-pass membrane protein</topology>
    </subcellularLocation>
    <subcellularLocation>
        <location evidence="3">Periplasm</location>
    </subcellularLocation>
</comment>
<comment type="caution">
    <text evidence="14">The sequence shown here is derived from an EMBL/GenBank/DDBJ whole genome shotgun (WGS) entry which is preliminary data.</text>
</comment>
<keyword evidence="8" id="KW-0574">Periplasm</keyword>
<dbReference type="Pfam" id="PF12019">
    <property type="entry name" value="GspH"/>
    <property type="match status" value="1"/>
</dbReference>
<dbReference type="InterPro" id="IPR022346">
    <property type="entry name" value="T2SS_GspH"/>
</dbReference>
<keyword evidence="6" id="KW-0997">Cell inner membrane</keyword>
<evidence type="ECO:0000256" key="12">
    <source>
        <dbReference type="SAM" id="Phobius"/>
    </source>
</evidence>
<evidence type="ECO:0000256" key="11">
    <source>
        <dbReference type="ARBA" id="ARBA00023237"/>
    </source>
</evidence>
<evidence type="ECO:0000256" key="6">
    <source>
        <dbReference type="ARBA" id="ARBA00022519"/>
    </source>
</evidence>
<evidence type="ECO:0000256" key="4">
    <source>
        <dbReference type="ARBA" id="ARBA00022475"/>
    </source>
</evidence>